<protein>
    <submittedName>
        <fullName evidence="2">Uncharacterized protein</fullName>
    </submittedName>
</protein>
<dbReference type="GeneID" id="85347320"/>
<gene>
    <name evidence="2" type="ORF">CCOS01_15635</name>
</gene>
<proteinExistence type="predicted"/>
<dbReference type="RefSeq" id="XP_060305528.1">
    <property type="nucleotide sequence ID" value="XM_060463773.1"/>
</dbReference>
<evidence type="ECO:0000313" key="3">
    <source>
        <dbReference type="Proteomes" id="UP001240678"/>
    </source>
</evidence>
<dbReference type="EMBL" id="MOOE01000025">
    <property type="protein sequence ID" value="KAK1509119.1"/>
    <property type="molecule type" value="Genomic_DNA"/>
</dbReference>
<evidence type="ECO:0000313" key="2">
    <source>
        <dbReference type="EMBL" id="KAK1509119.1"/>
    </source>
</evidence>
<feature type="region of interest" description="Disordered" evidence="1">
    <location>
        <begin position="49"/>
        <end position="69"/>
    </location>
</feature>
<evidence type="ECO:0000256" key="1">
    <source>
        <dbReference type="SAM" id="MobiDB-lite"/>
    </source>
</evidence>
<sequence>MWNQKIAMVWRRFILLPSRTTWTSLRYFSNRIRTPTRWHTKTDTIDVSGQSWSKKSYPSRHQDSSQVGC</sequence>
<comment type="caution">
    <text evidence="2">The sequence shown here is derived from an EMBL/GenBank/DDBJ whole genome shotgun (WGS) entry which is preliminary data.</text>
</comment>
<dbReference type="AlphaFoldDB" id="A0AAI9YH06"/>
<keyword evidence="3" id="KW-1185">Reference proteome</keyword>
<name>A0AAI9YH06_9PEZI</name>
<reference evidence="2 3" key="1">
    <citation type="submission" date="2016-10" db="EMBL/GenBank/DDBJ databases">
        <title>The genome sequence of Colletotrichum fioriniae PJ7.</title>
        <authorList>
            <person name="Baroncelli R."/>
        </authorList>
    </citation>
    <scope>NUCLEOTIDE SEQUENCE [LARGE SCALE GENOMIC DNA]</scope>
    <source>
        <strain evidence="2 3">IMI 309622</strain>
    </source>
</reference>
<accession>A0AAI9YH06</accession>
<dbReference type="Proteomes" id="UP001240678">
    <property type="component" value="Unassembled WGS sequence"/>
</dbReference>
<organism evidence="2 3">
    <name type="scientific">Colletotrichum costaricense</name>
    <dbReference type="NCBI Taxonomy" id="1209916"/>
    <lineage>
        <taxon>Eukaryota</taxon>
        <taxon>Fungi</taxon>
        <taxon>Dikarya</taxon>
        <taxon>Ascomycota</taxon>
        <taxon>Pezizomycotina</taxon>
        <taxon>Sordariomycetes</taxon>
        <taxon>Hypocreomycetidae</taxon>
        <taxon>Glomerellales</taxon>
        <taxon>Glomerellaceae</taxon>
        <taxon>Colletotrichum</taxon>
        <taxon>Colletotrichum acutatum species complex</taxon>
    </lineage>
</organism>